<name>T1KWI0_TETUR</name>
<dbReference type="EnsemblMetazoa" id="tetur24g01710.1">
    <property type="protein sequence ID" value="tetur24g01710.1"/>
    <property type="gene ID" value="tetur24g01710"/>
</dbReference>
<dbReference type="HOGENOM" id="CLU_055524_0_0_1"/>
<evidence type="ECO:0000256" key="13">
    <source>
        <dbReference type="PIRSR" id="PIRSR002419-1"/>
    </source>
</evidence>
<dbReference type="KEGG" id="tut:107367995"/>
<evidence type="ECO:0000256" key="4">
    <source>
        <dbReference type="ARBA" id="ARBA00006840"/>
    </source>
</evidence>
<evidence type="ECO:0000256" key="6">
    <source>
        <dbReference type="ARBA" id="ARBA00022490"/>
    </source>
</evidence>
<keyword evidence="10 14" id="KW-0472">Membrane</keyword>
<feature type="transmembrane region" description="Helical" evidence="14">
    <location>
        <begin position="33"/>
        <end position="55"/>
    </location>
</feature>
<evidence type="ECO:0000256" key="3">
    <source>
        <dbReference type="ARBA" id="ARBA00004651"/>
    </source>
</evidence>
<feature type="transmembrane region" description="Helical" evidence="14">
    <location>
        <begin position="114"/>
        <end position="133"/>
    </location>
</feature>
<dbReference type="Pfam" id="PF00335">
    <property type="entry name" value="Tetraspanin"/>
    <property type="match status" value="1"/>
</dbReference>
<evidence type="ECO:0000256" key="9">
    <source>
        <dbReference type="ARBA" id="ARBA00022989"/>
    </source>
</evidence>
<reference evidence="15" key="2">
    <citation type="submission" date="2015-06" db="UniProtKB">
        <authorList>
            <consortium name="EnsemblMetazoa"/>
        </authorList>
    </citation>
    <scope>IDENTIFICATION</scope>
</reference>
<dbReference type="PANTHER" id="PTHR19282">
    <property type="entry name" value="TETRASPANIN"/>
    <property type="match status" value="1"/>
</dbReference>
<reference evidence="16" key="1">
    <citation type="submission" date="2011-08" db="EMBL/GenBank/DDBJ databases">
        <authorList>
            <person name="Rombauts S."/>
        </authorList>
    </citation>
    <scope>NUCLEOTIDE SEQUENCE</scope>
    <source>
        <strain evidence="16">London</strain>
    </source>
</reference>
<dbReference type="GO" id="GO:0072659">
    <property type="term" value="P:protein localization to plasma membrane"/>
    <property type="evidence" value="ECO:0007669"/>
    <property type="project" value="UniProtKB-ARBA"/>
</dbReference>
<dbReference type="InterPro" id="IPR018499">
    <property type="entry name" value="Tetraspanin/Peripherin"/>
</dbReference>
<dbReference type="AlphaFoldDB" id="T1KWI0"/>
<dbReference type="PANTHER" id="PTHR19282:SF489">
    <property type="entry name" value="TETRASPANIN-RELATED"/>
    <property type="match status" value="1"/>
</dbReference>
<evidence type="ECO:0000256" key="5">
    <source>
        <dbReference type="ARBA" id="ARBA00022475"/>
    </source>
</evidence>
<dbReference type="GO" id="GO:0005912">
    <property type="term" value="C:adherens junction"/>
    <property type="evidence" value="ECO:0007669"/>
    <property type="project" value="UniProtKB-SubCell"/>
</dbReference>
<evidence type="ECO:0000256" key="7">
    <source>
        <dbReference type="ARBA" id="ARBA00022692"/>
    </source>
</evidence>
<evidence type="ECO:0000256" key="2">
    <source>
        <dbReference type="ARBA" id="ARBA00004536"/>
    </source>
</evidence>
<dbReference type="GO" id="GO:0051604">
    <property type="term" value="P:protein maturation"/>
    <property type="evidence" value="ECO:0007669"/>
    <property type="project" value="UniProtKB-ARBA"/>
</dbReference>
<evidence type="ECO:0000256" key="12">
    <source>
        <dbReference type="ARBA" id="ARBA00023180"/>
    </source>
</evidence>
<evidence type="ECO:0000256" key="14">
    <source>
        <dbReference type="RuleBase" id="RU361218"/>
    </source>
</evidence>
<evidence type="ECO:0000256" key="11">
    <source>
        <dbReference type="ARBA" id="ARBA00023157"/>
    </source>
</evidence>
<feature type="disulfide bond" evidence="13">
    <location>
        <begin position="173"/>
        <end position="191"/>
    </location>
</feature>
<keyword evidence="8" id="KW-0965">Cell junction</keyword>
<dbReference type="GO" id="GO:0046930">
    <property type="term" value="C:pore complex"/>
    <property type="evidence" value="ECO:0007669"/>
    <property type="project" value="UniProtKB-ARBA"/>
</dbReference>
<dbReference type="InterPro" id="IPR000301">
    <property type="entry name" value="Tetraspanin_animals"/>
</dbReference>
<dbReference type="GO" id="GO:0065003">
    <property type="term" value="P:protein-containing complex assembly"/>
    <property type="evidence" value="ECO:0007669"/>
    <property type="project" value="UniProtKB-ARBA"/>
</dbReference>
<feature type="transmembrane region" description="Helical" evidence="14">
    <location>
        <begin position="259"/>
        <end position="278"/>
    </location>
</feature>
<evidence type="ECO:0000313" key="15">
    <source>
        <dbReference type="EnsemblMetazoa" id="tetur24g01710.1"/>
    </source>
</evidence>
<gene>
    <name evidence="15" type="primary">107367995</name>
</gene>
<feature type="disulfide bond" evidence="13">
    <location>
        <begin position="172"/>
        <end position="207"/>
    </location>
</feature>
<dbReference type="PIRSF" id="PIRSF002419">
    <property type="entry name" value="Tetraspanin"/>
    <property type="match status" value="1"/>
</dbReference>
<dbReference type="GO" id="GO:0019899">
    <property type="term" value="F:enzyme binding"/>
    <property type="evidence" value="ECO:0007669"/>
    <property type="project" value="UniProtKB-ARBA"/>
</dbReference>
<sequence length="291" mass="33454">MCARRGRIPHHSHHLYLHRRDETYSYISPCVKYFLFFFNLIFWLIGGTFMALGAWSFLEEYPETDLAKFESVLDIFIHVSLALVILGMIIFWMSLAGCLGALRENLCFLKLYSLMLLLLFIGEIVLSTVAFIFPNTVSYFLKDKLSKDPIMKYRDDTNLQNLIDVMQINFKCCGISDQGYKDWNRNIYFNCNESNPSPERCAVPFSCCRNNKNFDSGLINSMCGYSFQNISSVVQVNRFIYTRGCIEAVTELFEKNMNYVAGVCLASAVVQLLAMFLARSLQGQIMAQQSR</sequence>
<evidence type="ECO:0000256" key="1">
    <source>
        <dbReference type="ARBA" id="ARBA00004496"/>
    </source>
</evidence>
<accession>T1KWI0</accession>
<keyword evidence="7 14" id="KW-0812">Transmembrane</keyword>
<dbReference type="Proteomes" id="UP000015104">
    <property type="component" value="Unassembled WGS sequence"/>
</dbReference>
<dbReference type="InterPro" id="IPR008952">
    <property type="entry name" value="Tetraspanin_EC2_sf"/>
</dbReference>
<dbReference type="SUPFAM" id="SSF48652">
    <property type="entry name" value="Tetraspanin"/>
    <property type="match status" value="1"/>
</dbReference>
<keyword evidence="9 14" id="KW-1133">Transmembrane helix</keyword>
<keyword evidence="12" id="KW-0325">Glycoprotein</keyword>
<proteinExistence type="inferred from homology"/>
<keyword evidence="5" id="KW-1003">Cell membrane</keyword>
<dbReference type="GO" id="GO:0005886">
    <property type="term" value="C:plasma membrane"/>
    <property type="evidence" value="ECO:0007669"/>
    <property type="project" value="UniProtKB-SubCell"/>
</dbReference>
<dbReference type="OrthoDB" id="2014092at2759"/>
<dbReference type="PRINTS" id="PR00259">
    <property type="entry name" value="TMFOUR"/>
</dbReference>
<dbReference type="OMA" id="INPWIRY"/>
<dbReference type="GO" id="GO:0005737">
    <property type="term" value="C:cytoplasm"/>
    <property type="evidence" value="ECO:0007669"/>
    <property type="project" value="UniProtKB-SubCell"/>
</dbReference>
<keyword evidence="16" id="KW-1185">Reference proteome</keyword>
<protein>
    <recommendedName>
        <fullName evidence="14">Tetraspanin</fullName>
    </recommendedName>
</protein>
<evidence type="ECO:0000256" key="10">
    <source>
        <dbReference type="ARBA" id="ARBA00023136"/>
    </source>
</evidence>
<organism evidence="15 16">
    <name type="scientific">Tetranychus urticae</name>
    <name type="common">Two-spotted spider mite</name>
    <dbReference type="NCBI Taxonomy" id="32264"/>
    <lineage>
        <taxon>Eukaryota</taxon>
        <taxon>Metazoa</taxon>
        <taxon>Ecdysozoa</taxon>
        <taxon>Arthropoda</taxon>
        <taxon>Chelicerata</taxon>
        <taxon>Arachnida</taxon>
        <taxon>Acari</taxon>
        <taxon>Acariformes</taxon>
        <taxon>Trombidiformes</taxon>
        <taxon>Prostigmata</taxon>
        <taxon>Eleutherengona</taxon>
        <taxon>Raphignathae</taxon>
        <taxon>Tetranychoidea</taxon>
        <taxon>Tetranychidae</taxon>
        <taxon>Tetranychus</taxon>
    </lineage>
</organism>
<comment type="similarity">
    <text evidence="4 14">Belongs to the tetraspanin (TM4SF) family.</text>
</comment>
<dbReference type="FunFam" id="1.10.1450.10:FF:000007">
    <property type="entry name" value="Tetraspanin"/>
    <property type="match status" value="1"/>
</dbReference>
<feature type="transmembrane region" description="Helical" evidence="14">
    <location>
        <begin position="75"/>
        <end position="102"/>
    </location>
</feature>
<comment type="subcellular location">
    <subcellularLocation>
        <location evidence="2">Cell junction</location>
        <location evidence="2">Adherens junction</location>
    </subcellularLocation>
    <subcellularLocation>
        <location evidence="3">Cell membrane</location>
        <topology evidence="3">Multi-pass membrane protein</topology>
    </subcellularLocation>
    <subcellularLocation>
        <location evidence="1">Cytoplasm</location>
    </subcellularLocation>
    <subcellularLocation>
        <location evidence="14">Membrane</location>
        <topology evidence="14">Multi-pass membrane protein</topology>
    </subcellularLocation>
</comment>
<dbReference type="STRING" id="32264.T1KWI0"/>
<dbReference type="eggNOG" id="KOG3882">
    <property type="taxonomic scope" value="Eukaryota"/>
</dbReference>
<keyword evidence="6" id="KW-0963">Cytoplasm</keyword>
<dbReference type="EMBL" id="CAEY01000644">
    <property type="status" value="NOT_ANNOTATED_CDS"/>
    <property type="molecule type" value="Genomic_DNA"/>
</dbReference>
<evidence type="ECO:0000256" key="8">
    <source>
        <dbReference type="ARBA" id="ARBA00022949"/>
    </source>
</evidence>
<keyword evidence="11 13" id="KW-1015">Disulfide bond</keyword>
<evidence type="ECO:0000313" key="16">
    <source>
        <dbReference type="Proteomes" id="UP000015104"/>
    </source>
</evidence>
<dbReference type="Gene3D" id="1.10.1450.10">
    <property type="entry name" value="Tetraspanin"/>
    <property type="match status" value="1"/>
</dbReference>